<proteinExistence type="inferred from homology"/>
<dbReference type="OrthoDB" id="9785995at2"/>
<keyword evidence="8" id="KW-1185">Reference proteome</keyword>
<dbReference type="SUPFAM" id="SSF53335">
    <property type="entry name" value="S-adenosyl-L-methionine-dependent methyltransferases"/>
    <property type="match status" value="1"/>
</dbReference>
<dbReference type="EMBL" id="FQUU01000004">
    <property type="protein sequence ID" value="SHE91945.1"/>
    <property type="molecule type" value="Genomic_DNA"/>
</dbReference>
<keyword evidence="2 6" id="KW-0963">Cytoplasm</keyword>
<dbReference type="STRING" id="1121884.SAMN02745131_01444"/>
<dbReference type="InterPro" id="IPR004498">
    <property type="entry name" value="Ribosomal_PrmA_MeTrfase"/>
</dbReference>
<comment type="catalytic activity">
    <reaction evidence="6">
        <text>L-lysyl-[protein] + 3 S-adenosyl-L-methionine = N(6),N(6),N(6)-trimethyl-L-lysyl-[protein] + 3 S-adenosyl-L-homocysteine + 3 H(+)</text>
        <dbReference type="Rhea" id="RHEA:54192"/>
        <dbReference type="Rhea" id="RHEA-COMP:9752"/>
        <dbReference type="Rhea" id="RHEA-COMP:13826"/>
        <dbReference type="ChEBI" id="CHEBI:15378"/>
        <dbReference type="ChEBI" id="CHEBI:29969"/>
        <dbReference type="ChEBI" id="CHEBI:57856"/>
        <dbReference type="ChEBI" id="CHEBI:59789"/>
        <dbReference type="ChEBI" id="CHEBI:61961"/>
    </reaction>
</comment>
<dbReference type="PANTHER" id="PTHR43648">
    <property type="entry name" value="ELECTRON TRANSFER FLAVOPROTEIN BETA SUBUNIT LYSINE METHYLTRANSFERASE"/>
    <property type="match status" value="1"/>
</dbReference>
<dbReference type="PANTHER" id="PTHR43648:SF1">
    <property type="entry name" value="ELECTRON TRANSFER FLAVOPROTEIN BETA SUBUNIT LYSINE METHYLTRANSFERASE"/>
    <property type="match status" value="1"/>
</dbReference>
<protein>
    <recommendedName>
        <fullName evidence="6">Ribosomal protein L11 methyltransferase</fullName>
        <shortName evidence="6">L11 Mtase</shortName>
        <ecNumber evidence="6">2.1.1.-</ecNumber>
    </recommendedName>
</protein>
<name>A0A1M4XEM8_9BACT</name>
<dbReference type="AlphaFoldDB" id="A0A1M4XEM8"/>
<keyword evidence="7" id="KW-0687">Ribonucleoprotein</keyword>
<accession>A0A1M4XEM8</accession>
<dbReference type="PIRSF" id="PIRSF000401">
    <property type="entry name" value="RPL11_MTase"/>
    <property type="match status" value="1"/>
</dbReference>
<dbReference type="NCBIfam" id="NF001785">
    <property type="entry name" value="PRK00517.2-2"/>
    <property type="match status" value="1"/>
</dbReference>
<comment type="function">
    <text evidence="6">Methylates ribosomal protein L11.</text>
</comment>
<dbReference type="Pfam" id="PF06325">
    <property type="entry name" value="PrmA"/>
    <property type="match status" value="1"/>
</dbReference>
<dbReference type="CDD" id="cd02440">
    <property type="entry name" value="AdoMet_MTases"/>
    <property type="match status" value="1"/>
</dbReference>
<evidence type="ECO:0000313" key="8">
    <source>
        <dbReference type="Proteomes" id="UP000184048"/>
    </source>
</evidence>
<dbReference type="EC" id="2.1.1.-" evidence="6"/>
<feature type="binding site" evidence="6">
    <location>
        <position position="203"/>
    </location>
    <ligand>
        <name>S-adenosyl-L-methionine</name>
        <dbReference type="ChEBI" id="CHEBI:59789"/>
    </ligand>
</feature>
<comment type="similarity">
    <text evidence="1 6">Belongs to the methyltransferase superfamily. PrmA family.</text>
</comment>
<evidence type="ECO:0000256" key="2">
    <source>
        <dbReference type="ARBA" id="ARBA00022490"/>
    </source>
</evidence>
<feature type="binding site" evidence="6">
    <location>
        <position position="163"/>
    </location>
    <ligand>
        <name>S-adenosyl-L-methionine</name>
        <dbReference type="ChEBI" id="CHEBI:59789"/>
    </ligand>
</feature>
<reference evidence="7 8" key="1">
    <citation type="submission" date="2016-11" db="EMBL/GenBank/DDBJ databases">
        <authorList>
            <person name="Jaros S."/>
            <person name="Januszkiewicz K."/>
            <person name="Wedrychowicz H."/>
        </authorList>
    </citation>
    <scope>NUCLEOTIDE SEQUENCE [LARGE SCALE GENOMIC DNA]</scope>
    <source>
        <strain evidence="7 8">DSM 18119</strain>
    </source>
</reference>
<organism evidence="7 8">
    <name type="scientific">Flavisolibacter ginsengisoli DSM 18119</name>
    <dbReference type="NCBI Taxonomy" id="1121884"/>
    <lineage>
        <taxon>Bacteria</taxon>
        <taxon>Pseudomonadati</taxon>
        <taxon>Bacteroidota</taxon>
        <taxon>Chitinophagia</taxon>
        <taxon>Chitinophagales</taxon>
        <taxon>Chitinophagaceae</taxon>
        <taxon>Flavisolibacter</taxon>
    </lineage>
</organism>
<keyword evidence="7" id="KW-0689">Ribosomal protein</keyword>
<keyword evidence="3 6" id="KW-0489">Methyltransferase</keyword>
<evidence type="ECO:0000256" key="1">
    <source>
        <dbReference type="ARBA" id="ARBA00009741"/>
    </source>
</evidence>
<dbReference type="InterPro" id="IPR050078">
    <property type="entry name" value="Ribosomal_L11_MeTrfase_PrmA"/>
</dbReference>
<sequence length="268" mass="30379">MNSIQVNIEANEEQQEILISLLEDLYANGFEQTQDALIAYFPENNFESYAVNEVLRPYKYAITTLEAQNWNKLWESNFEPVIVEDFCAIRAEFHKPFPDVAHEIIITPKMSFGTGHHATTYMMIQQMKDIDFVGKTVFDFGTGTGILSILAEKLGSEQVQAIDIDEWSIENTKENINRNGCSKINVELSTELPEQKFDIILANINRNVLLEYMAGLKGILKPLEGQLLLSGLLTTDQDIITEACAKHGLSLNKRQEKNNWLSLLFVNG</sequence>
<keyword evidence="5 6" id="KW-0949">S-adenosyl-L-methionine</keyword>
<gene>
    <name evidence="6" type="primary">prmA</name>
    <name evidence="7" type="ORF">SAMN02745131_01444</name>
</gene>
<dbReference type="Proteomes" id="UP000184048">
    <property type="component" value="Unassembled WGS sequence"/>
</dbReference>
<dbReference type="RefSeq" id="WP_072834644.1">
    <property type="nucleotide sequence ID" value="NZ_FQUU01000004.1"/>
</dbReference>
<keyword evidence="4 6" id="KW-0808">Transferase</keyword>
<feature type="binding site" evidence="6">
    <location>
        <position position="141"/>
    </location>
    <ligand>
        <name>S-adenosyl-L-methionine</name>
        <dbReference type="ChEBI" id="CHEBI:59789"/>
    </ligand>
</feature>
<evidence type="ECO:0000256" key="4">
    <source>
        <dbReference type="ARBA" id="ARBA00022679"/>
    </source>
</evidence>
<dbReference type="GO" id="GO:0005737">
    <property type="term" value="C:cytoplasm"/>
    <property type="evidence" value="ECO:0007669"/>
    <property type="project" value="UniProtKB-SubCell"/>
</dbReference>
<dbReference type="InterPro" id="IPR029063">
    <property type="entry name" value="SAM-dependent_MTases_sf"/>
</dbReference>
<evidence type="ECO:0000256" key="3">
    <source>
        <dbReference type="ARBA" id="ARBA00022603"/>
    </source>
</evidence>
<dbReference type="HAMAP" id="MF_00735">
    <property type="entry name" value="Methyltr_PrmA"/>
    <property type="match status" value="1"/>
</dbReference>
<dbReference type="GO" id="GO:0016279">
    <property type="term" value="F:protein-lysine N-methyltransferase activity"/>
    <property type="evidence" value="ECO:0007669"/>
    <property type="project" value="RHEA"/>
</dbReference>
<evidence type="ECO:0000313" key="7">
    <source>
        <dbReference type="EMBL" id="SHE91945.1"/>
    </source>
</evidence>
<dbReference type="GO" id="GO:0032259">
    <property type="term" value="P:methylation"/>
    <property type="evidence" value="ECO:0007669"/>
    <property type="project" value="UniProtKB-KW"/>
</dbReference>
<dbReference type="GO" id="GO:0005840">
    <property type="term" value="C:ribosome"/>
    <property type="evidence" value="ECO:0007669"/>
    <property type="project" value="UniProtKB-KW"/>
</dbReference>
<dbReference type="Gene3D" id="3.40.50.150">
    <property type="entry name" value="Vaccinia Virus protein VP39"/>
    <property type="match status" value="1"/>
</dbReference>
<feature type="binding site" evidence="6">
    <location>
        <position position="120"/>
    </location>
    <ligand>
        <name>S-adenosyl-L-methionine</name>
        <dbReference type="ChEBI" id="CHEBI:59789"/>
    </ligand>
</feature>
<comment type="subcellular location">
    <subcellularLocation>
        <location evidence="6">Cytoplasm</location>
    </subcellularLocation>
</comment>
<evidence type="ECO:0000256" key="5">
    <source>
        <dbReference type="ARBA" id="ARBA00022691"/>
    </source>
</evidence>
<evidence type="ECO:0000256" key="6">
    <source>
        <dbReference type="HAMAP-Rule" id="MF_00735"/>
    </source>
</evidence>